<dbReference type="Pfam" id="PF00196">
    <property type="entry name" value="GerE"/>
    <property type="match status" value="1"/>
</dbReference>
<dbReference type="Gene3D" id="3.30.450.40">
    <property type="match status" value="2"/>
</dbReference>
<dbReference type="InterPro" id="IPR036388">
    <property type="entry name" value="WH-like_DNA-bd_sf"/>
</dbReference>
<dbReference type="PROSITE" id="PS50043">
    <property type="entry name" value="HTH_LUXR_2"/>
    <property type="match status" value="1"/>
</dbReference>
<comment type="caution">
    <text evidence="5">The sequence shown here is derived from an EMBL/GenBank/DDBJ whole genome shotgun (WGS) entry which is preliminary data.</text>
</comment>
<dbReference type="RefSeq" id="WP_385937589.1">
    <property type="nucleotide sequence ID" value="NZ_JBHSOZ010000002.1"/>
</dbReference>
<dbReference type="Gene3D" id="1.10.10.10">
    <property type="entry name" value="Winged helix-like DNA-binding domain superfamily/Winged helix DNA-binding domain"/>
    <property type="match status" value="1"/>
</dbReference>
<protein>
    <submittedName>
        <fullName evidence="5">LuxR C-terminal-related transcriptional regulator</fullName>
    </submittedName>
</protein>
<accession>A0ABW0YM31</accession>
<dbReference type="PRINTS" id="PR00038">
    <property type="entry name" value="HTHLUXR"/>
</dbReference>
<evidence type="ECO:0000313" key="6">
    <source>
        <dbReference type="Proteomes" id="UP001596142"/>
    </source>
</evidence>
<evidence type="ECO:0000259" key="4">
    <source>
        <dbReference type="PROSITE" id="PS50043"/>
    </source>
</evidence>
<dbReference type="InterPro" id="IPR000792">
    <property type="entry name" value="Tscrpt_reg_LuxR_C"/>
</dbReference>
<dbReference type="PANTHER" id="PTHR44688">
    <property type="entry name" value="DNA-BINDING TRANSCRIPTIONAL ACTIVATOR DEVR_DOSR"/>
    <property type="match status" value="1"/>
</dbReference>
<sequence>MTMPIELIEEIQETYAAQYDLTILFTDEKGELVAPPKGENVLCNRLLTLEEGNLLDKIKEGLGSVISRPFVYDVLPGVHVVIAPVGKENGENIYLCAGAMVEEQTQQFVISELGKISKGEEVWEKAVDEAPSLTPENKQEWMRRAGSVSALAGLCFQGNNQEGAASVQAQLFREAAKTEHKDLQQLLDYFLENSRDLDFIGTAQKEEDELYRVDHIAGSEAQDLLNATFSPGESFLGRVLITGKESSWEQVQEDPRSLFFRRKGVNVKSLYCFQIKQRNGSISLLFGGELKKGVISQSALEQGKTLAAILESSFHATSLQAEHKQQLARLSSLVEISTMLASTPELKRILYILVDISLNLVEGPFSCVILKDRESDKIQLVSRGNRKKEIGAYAKEAAKRYFQSPGSRDVFAPTVRETQEASYVIECPLFHRDDLLGILCVGCDTLSERHLQEHKAFLHTLSIIGGVSLQLARQENEDLGEGQVHALHKAIEQFDPASHSASQQAAKVAGEFIANIGLPVTLMRDVINACQLYPYTPDFIREIFPESKVPDMLEEGKALADGKPGVSWKEIGAGSQVLAVILSYIENGESLETMKALLGSEEGVVQEFISFIEGKEVMEEEFTLTKKILKSEEIVPTSAAIKTNSKLSPREQEVLDLVVQGLNNREIAQKLYISDHTVKNHVTKIFQKLDVTDRAHAISKVYKMKYEGNSSS</sequence>
<dbReference type="SUPFAM" id="SSF46894">
    <property type="entry name" value="C-terminal effector domain of the bipartite response regulators"/>
    <property type="match status" value="1"/>
</dbReference>
<gene>
    <name evidence="5" type="ORF">ACFPU1_01275</name>
</gene>
<name>A0ABW0YM31_9BACI</name>
<reference evidence="6" key="1">
    <citation type="journal article" date="2019" name="Int. J. Syst. Evol. Microbiol.">
        <title>The Global Catalogue of Microorganisms (GCM) 10K type strain sequencing project: providing services to taxonomists for standard genome sequencing and annotation.</title>
        <authorList>
            <consortium name="The Broad Institute Genomics Platform"/>
            <consortium name="The Broad Institute Genome Sequencing Center for Infectious Disease"/>
            <person name="Wu L."/>
            <person name="Ma J."/>
        </authorList>
    </citation>
    <scope>NUCLEOTIDE SEQUENCE [LARGE SCALE GENOMIC DNA]</scope>
    <source>
        <strain evidence="6">CECT 7184</strain>
    </source>
</reference>
<feature type="domain" description="HTH luxR-type" evidence="4">
    <location>
        <begin position="640"/>
        <end position="705"/>
    </location>
</feature>
<dbReference type="InterPro" id="IPR016032">
    <property type="entry name" value="Sig_transdc_resp-reg_C-effctor"/>
</dbReference>
<keyword evidence="2" id="KW-0238">DNA-binding</keyword>
<keyword evidence="6" id="KW-1185">Reference proteome</keyword>
<dbReference type="Proteomes" id="UP001596142">
    <property type="component" value="Unassembled WGS sequence"/>
</dbReference>
<dbReference type="InterPro" id="IPR029016">
    <property type="entry name" value="GAF-like_dom_sf"/>
</dbReference>
<evidence type="ECO:0000256" key="2">
    <source>
        <dbReference type="ARBA" id="ARBA00023125"/>
    </source>
</evidence>
<evidence type="ECO:0000313" key="5">
    <source>
        <dbReference type="EMBL" id="MFC5711404.1"/>
    </source>
</evidence>
<dbReference type="SUPFAM" id="SSF55781">
    <property type="entry name" value="GAF domain-like"/>
    <property type="match status" value="1"/>
</dbReference>
<dbReference type="PANTHER" id="PTHR44688:SF16">
    <property type="entry name" value="DNA-BINDING TRANSCRIPTIONAL ACTIVATOR DEVR_DOSR"/>
    <property type="match status" value="1"/>
</dbReference>
<dbReference type="EMBL" id="JBHSOZ010000002">
    <property type="protein sequence ID" value="MFC5711404.1"/>
    <property type="molecule type" value="Genomic_DNA"/>
</dbReference>
<organism evidence="5 6">
    <name type="scientific">Thalassorhabdus alkalitolerans</name>
    <dbReference type="NCBI Taxonomy" id="2282697"/>
    <lineage>
        <taxon>Bacteria</taxon>
        <taxon>Bacillati</taxon>
        <taxon>Bacillota</taxon>
        <taxon>Bacilli</taxon>
        <taxon>Bacillales</taxon>
        <taxon>Bacillaceae</taxon>
        <taxon>Thalassorhabdus</taxon>
    </lineage>
</organism>
<evidence type="ECO:0000256" key="3">
    <source>
        <dbReference type="ARBA" id="ARBA00023163"/>
    </source>
</evidence>
<keyword evidence="1" id="KW-0805">Transcription regulation</keyword>
<evidence type="ECO:0000256" key="1">
    <source>
        <dbReference type="ARBA" id="ARBA00023015"/>
    </source>
</evidence>
<proteinExistence type="predicted"/>
<keyword evidence="3" id="KW-0804">Transcription</keyword>
<dbReference type="SMART" id="SM00421">
    <property type="entry name" value="HTH_LUXR"/>
    <property type="match status" value="1"/>
</dbReference>
<dbReference type="CDD" id="cd06170">
    <property type="entry name" value="LuxR_C_like"/>
    <property type="match status" value="1"/>
</dbReference>